<dbReference type="InterPro" id="IPR036388">
    <property type="entry name" value="WH-like_DNA-bd_sf"/>
</dbReference>
<dbReference type="InterPro" id="IPR036390">
    <property type="entry name" value="WH_DNA-bd_sf"/>
</dbReference>
<dbReference type="SUPFAM" id="SSF46785">
    <property type="entry name" value="Winged helix' DNA-binding domain"/>
    <property type="match status" value="1"/>
</dbReference>
<evidence type="ECO:0000256" key="3">
    <source>
        <dbReference type="ARBA" id="ARBA00023125"/>
    </source>
</evidence>
<dbReference type="Pfam" id="PF03466">
    <property type="entry name" value="LysR_substrate"/>
    <property type="match status" value="1"/>
</dbReference>
<dbReference type="GO" id="GO:0003700">
    <property type="term" value="F:DNA-binding transcription factor activity"/>
    <property type="evidence" value="ECO:0007669"/>
    <property type="project" value="InterPro"/>
</dbReference>
<dbReference type="PANTHER" id="PTHR30537:SF5">
    <property type="entry name" value="HTH-TYPE TRANSCRIPTIONAL ACTIVATOR TTDR-RELATED"/>
    <property type="match status" value="1"/>
</dbReference>
<evidence type="ECO:0000256" key="1">
    <source>
        <dbReference type="ARBA" id="ARBA00009437"/>
    </source>
</evidence>
<dbReference type="SUPFAM" id="SSF53850">
    <property type="entry name" value="Periplasmic binding protein-like II"/>
    <property type="match status" value="1"/>
</dbReference>
<dbReference type="RefSeq" id="WP_304996927.1">
    <property type="nucleotide sequence ID" value="NZ_CP101717.1"/>
</dbReference>
<gene>
    <name evidence="6" type="ORF">NFC81_07580</name>
</gene>
<dbReference type="EMBL" id="CP101717">
    <property type="protein sequence ID" value="WLD59635.1"/>
    <property type="molecule type" value="Genomic_DNA"/>
</dbReference>
<dbReference type="InterPro" id="IPR058163">
    <property type="entry name" value="LysR-type_TF_proteobact-type"/>
</dbReference>
<keyword evidence="2" id="KW-0805">Transcription regulation</keyword>
<evidence type="ECO:0000256" key="2">
    <source>
        <dbReference type="ARBA" id="ARBA00023015"/>
    </source>
</evidence>
<name>A0AB38YKD7_9GAMM</name>
<dbReference type="Pfam" id="PF00126">
    <property type="entry name" value="HTH_1"/>
    <property type="match status" value="1"/>
</dbReference>
<dbReference type="CDD" id="cd08422">
    <property type="entry name" value="PBP2_CrgA_like"/>
    <property type="match status" value="1"/>
</dbReference>
<sequence>MDQLKAIKYFVKVAETKSFSQAAEHFRVPPSSLSRRVADLESLLGATLLTRSTRVVRLTEIGQRYYRDITEVLAQLDATDEAVKLYQTEPMGRLRISSTVGFGELILLPLMDRFNRRYPDVQLDITLSDELSVLDRDEVDIAVRGGYAPDSRVVAIKLMDNDFIAVAAPAYLAHYGTPLDATELKSHKGLYFRTPQGPTRWICELDGRWQDVSAPSVAISNSGGWLVDRALKGEGILMLPLWVLKPYLERGELLPIEVFPALQVTTEPGLAIYLLYQKIRYQVPKIRAAVDFLVAEVPLFSEQEK</sequence>
<organism evidence="6">
    <name type="scientific">Salinispirillum sp. LH 10-3-1</name>
    <dbReference type="NCBI Taxonomy" id="2952525"/>
    <lineage>
        <taxon>Bacteria</taxon>
        <taxon>Pseudomonadati</taxon>
        <taxon>Pseudomonadota</taxon>
        <taxon>Gammaproteobacteria</taxon>
        <taxon>Oceanospirillales</taxon>
        <taxon>Saccharospirillaceae</taxon>
        <taxon>Salinispirillum</taxon>
    </lineage>
</organism>
<reference evidence="6" key="1">
    <citation type="submission" date="2022-07" db="EMBL/GenBank/DDBJ databases">
        <title>Complete genome sequence of Salinispirillum sp. LH10-3-1 capable of multiple carbohydrate inversion isolated from a soda lake.</title>
        <authorList>
            <person name="Liu J."/>
            <person name="Zhai Y."/>
            <person name="Zhang H."/>
            <person name="Yang H."/>
            <person name="Qu J."/>
            <person name="Li J."/>
        </authorList>
    </citation>
    <scope>NUCLEOTIDE SEQUENCE</scope>
    <source>
        <strain evidence="6">LH 10-3-1</strain>
    </source>
</reference>
<evidence type="ECO:0000313" key="6">
    <source>
        <dbReference type="EMBL" id="WLD59635.1"/>
    </source>
</evidence>
<dbReference type="InterPro" id="IPR000847">
    <property type="entry name" value="LysR_HTH_N"/>
</dbReference>
<dbReference type="InterPro" id="IPR005119">
    <property type="entry name" value="LysR_subst-bd"/>
</dbReference>
<dbReference type="Gene3D" id="1.10.10.10">
    <property type="entry name" value="Winged helix-like DNA-binding domain superfamily/Winged helix DNA-binding domain"/>
    <property type="match status" value="1"/>
</dbReference>
<accession>A0AB38YKD7</accession>
<protein>
    <submittedName>
        <fullName evidence="6">LysR family transcriptional regulator</fullName>
    </submittedName>
</protein>
<comment type="similarity">
    <text evidence="1">Belongs to the LysR transcriptional regulatory family.</text>
</comment>
<dbReference type="Gene3D" id="3.40.190.290">
    <property type="match status" value="1"/>
</dbReference>
<evidence type="ECO:0000259" key="5">
    <source>
        <dbReference type="PROSITE" id="PS50931"/>
    </source>
</evidence>
<dbReference type="PROSITE" id="PS50931">
    <property type="entry name" value="HTH_LYSR"/>
    <property type="match status" value="1"/>
</dbReference>
<dbReference type="PANTHER" id="PTHR30537">
    <property type="entry name" value="HTH-TYPE TRANSCRIPTIONAL REGULATOR"/>
    <property type="match status" value="1"/>
</dbReference>
<proteinExistence type="inferred from homology"/>
<keyword evidence="3" id="KW-0238">DNA-binding</keyword>
<evidence type="ECO:0000256" key="4">
    <source>
        <dbReference type="ARBA" id="ARBA00023163"/>
    </source>
</evidence>
<dbReference type="GO" id="GO:0003677">
    <property type="term" value="F:DNA binding"/>
    <property type="evidence" value="ECO:0007669"/>
    <property type="project" value="UniProtKB-KW"/>
</dbReference>
<keyword evidence="4" id="KW-0804">Transcription</keyword>
<feature type="domain" description="HTH lysR-type" evidence="5">
    <location>
        <begin position="1"/>
        <end position="59"/>
    </location>
</feature>
<dbReference type="AlphaFoldDB" id="A0AB38YKD7"/>
<dbReference type="FunFam" id="1.10.10.10:FF:000001">
    <property type="entry name" value="LysR family transcriptional regulator"/>
    <property type="match status" value="1"/>
</dbReference>